<sequence length="66" mass="7474">MNAIQGHSREISLPNEVLEVDKKTLPSTWELNDHRLKTSETFVLLKAQNVTLDPTERCVTTALIAR</sequence>
<accession>A0ABQ8BM76</accession>
<evidence type="ECO:0000313" key="2">
    <source>
        <dbReference type="Proteomes" id="UP000824890"/>
    </source>
</evidence>
<keyword evidence="2" id="KW-1185">Reference proteome</keyword>
<gene>
    <name evidence="1" type="ORF">HID58_037742</name>
</gene>
<reference evidence="1 2" key="1">
    <citation type="submission" date="2021-05" db="EMBL/GenBank/DDBJ databases">
        <title>Genome Assembly of Synthetic Allotetraploid Brassica napus Reveals Homoeologous Exchanges between Subgenomes.</title>
        <authorList>
            <person name="Davis J.T."/>
        </authorList>
    </citation>
    <scope>NUCLEOTIDE SEQUENCE [LARGE SCALE GENOMIC DNA]</scope>
    <source>
        <strain evidence="2">cv. Da-Ae</strain>
        <tissue evidence="1">Seedling</tissue>
    </source>
</reference>
<name>A0ABQ8BM76_BRANA</name>
<dbReference type="EMBL" id="JAGKQM010000010">
    <property type="protein sequence ID" value="KAH0905915.1"/>
    <property type="molecule type" value="Genomic_DNA"/>
</dbReference>
<proteinExistence type="predicted"/>
<protein>
    <submittedName>
        <fullName evidence="1">Uncharacterized protein</fullName>
    </submittedName>
</protein>
<evidence type="ECO:0000313" key="1">
    <source>
        <dbReference type="EMBL" id="KAH0905915.1"/>
    </source>
</evidence>
<dbReference type="Proteomes" id="UP000824890">
    <property type="component" value="Unassembled WGS sequence"/>
</dbReference>
<organism evidence="1 2">
    <name type="scientific">Brassica napus</name>
    <name type="common">Rape</name>
    <dbReference type="NCBI Taxonomy" id="3708"/>
    <lineage>
        <taxon>Eukaryota</taxon>
        <taxon>Viridiplantae</taxon>
        <taxon>Streptophyta</taxon>
        <taxon>Embryophyta</taxon>
        <taxon>Tracheophyta</taxon>
        <taxon>Spermatophyta</taxon>
        <taxon>Magnoliopsida</taxon>
        <taxon>eudicotyledons</taxon>
        <taxon>Gunneridae</taxon>
        <taxon>Pentapetalae</taxon>
        <taxon>rosids</taxon>
        <taxon>malvids</taxon>
        <taxon>Brassicales</taxon>
        <taxon>Brassicaceae</taxon>
        <taxon>Brassiceae</taxon>
        <taxon>Brassica</taxon>
    </lineage>
</organism>
<comment type="caution">
    <text evidence="1">The sequence shown here is derived from an EMBL/GenBank/DDBJ whole genome shotgun (WGS) entry which is preliminary data.</text>
</comment>